<evidence type="ECO:0000256" key="4">
    <source>
        <dbReference type="ARBA" id="ARBA00022729"/>
    </source>
</evidence>
<keyword evidence="4 5" id="KW-0732">Signal</keyword>
<dbReference type="OrthoDB" id="120560at2759"/>
<keyword evidence="3 5" id="KW-0964">Secreted</keyword>
<dbReference type="InterPro" id="IPR031825">
    <property type="entry name" value="RXLR"/>
</dbReference>
<feature type="chain" id="PRO_5028520039" description="RxLR effector protein" evidence="5">
    <location>
        <begin position="20"/>
        <end position="145"/>
    </location>
</feature>
<evidence type="ECO:0000256" key="3">
    <source>
        <dbReference type="ARBA" id="ARBA00022525"/>
    </source>
</evidence>
<dbReference type="Proteomes" id="UP000028582">
    <property type="component" value="Unassembled WGS sequence"/>
</dbReference>
<comment type="domain">
    <text evidence="5">The RxLR-dEER motif acts to carry the protein into the host cell cytoplasm through binding to cell surface phosphatidylinositol-3-phosphate.</text>
</comment>
<evidence type="ECO:0000313" key="6">
    <source>
        <dbReference type="EMBL" id="ETO70659.1"/>
    </source>
</evidence>
<evidence type="ECO:0000256" key="2">
    <source>
        <dbReference type="ARBA" id="ARBA00010400"/>
    </source>
</evidence>
<evidence type="ECO:0000256" key="5">
    <source>
        <dbReference type="RuleBase" id="RU367124"/>
    </source>
</evidence>
<gene>
    <name evidence="6" type="ORF">F444_12874</name>
</gene>
<dbReference type="Pfam" id="PF16810">
    <property type="entry name" value="RXLR"/>
    <property type="match status" value="1"/>
</dbReference>
<sequence length="145" mass="16710">MRQTFVVLVLAIVLLTCGAASRASDSINQFPSPKAAVNHARSLRSPRTDAVEEERSVNIKKLFDFKKWFGVKVPANDAPPFATETIKAMLKSRKYRRTMYKNWDQYRMDEIPALIGEKVMNRKGVAEMLTHYRTKGRDYTKWNTP</sequence>
<dbReference type="GO" id="GO:0005576">
    <property type="term" value="C:extracellular region"/>
    <property type="evidence" value="ECO:0007669"/>
    <property type="project" value="UniProtKB-SubCell"/>
</dbReference>
<comment type="subcellular location">
    <subcellularLocation>
        <location evidence="1 5">Secreted</location>
    </subcellularLocation>
</comment>
<evidence type="ECO:0000256" key="1">
    <source>
        <dbReference type="ARBA" id="ARBA00004613"/>
    </source>
</evidence>
<comment type="caution">
    <text evidence="6">The sequence shown here is derived from an EMBL/GenBank/DDBJ whole genome shotgun (WGS) entry which is preliminary data.</text>
</comment>
<comment type="similarity">
    <text evidence="2 5">Belongs to the RxLR effector family.</text>
</comment>
<comment type="function">
    <text evidence="5">Effector that suppresses plant defense responses during pathogen infection.</text>
</comment>
<dbReference type="AlphaFoldDB" id="A0A080ZVJ8"/>
<proteinExistence type="inferred from homology"/>
<protein>
    <recommendedName>
        <fullName evidence="5">RxLR effector protein</fullName>
    </recommendedName>
</protein>
<feature type="signal peptide" evidence="5">
    <location>
        <begin position="1"/>
        <end position="19"/>
    </location>
</feature>
<dbReference type="EMBL" id="ANJA01002298">
    <property type="protein sequence ID" value="ETO70659.1"/>
    <property type="molecule type" value="Genomic_DNA"/>
</dbReference>
<accession>A0A080ZVJ8</accession>
<reference evidence="6 7" key="1">
    <citation type="submission" date="2013-11" db="EMBL/GenBank/DDBJ databases">
        <title>The Genome Sequence of Phytophthora parasitica P1976.</title>
        <authorList>
            <consortium name="The Broad Institute Genomics Platform"/>
            <person name="Russ C."/>
            <person name="Tyler B."/>
            <person name="Panabieres F."/>
            <person name="Shan W."/>
            <person name="Tripathy S."/>
            <person name="Grunwald N."/>
            <person name="Machado M."/>
            <person name="Johnson C.S."/>
            <person name="Walker B."/>
            <person name="Young S."/>
            <person name="Zeng Q."/>
            <person name="Gargeya S."/>
            <person name="Fitzgerald M."/>
            <person name="Haas B."/>
            <person name="Abouelleil A."/>
            <person name="Allen A.W."/>
            <person name="Alvarado L."/>
            <person name="Arachchi H.M."/>
            <person name="Berlin A.M."/>
            <person name="Chapman S.B."/>
            <person name="Gainer-Dewar J."/>
            <person name="Goldberg J."/>
            <person name="Griggs A."/>
            <person name="Gujja S."/>
            <person name="Hansen M."/>
            <person name="Howarth C."/>
            <person name="Imamovic A."/>
            <person name="Ireland A."/>
            <person name="Larimer J."/>
            <person name="McCowan C."/>
            <person name="Murphy C."/>
            <person name="Pearson M."/>
            <person name="Poon T.W."/>
            <person name="Priest M."/>
            <person name="Roberts A."/>
            <person name="Saif S."/>
            <person name="Shea T."/>
            <person name="Sisk P."/>
            <person name="Sykes S."/>
            <person name="Wortman J."/>
            <person name="Nusbaum C."/>
            <person name="Birren B."/>
        </authorList>
    </citation>
    <scope>NUCLEOTIDE SEQUENCE [LARGE SCALE GENOMIC DNA]</scope>
    <source>
        <strain evidence="6 7">P1976</strain>
    </source>
</reference>
<evidence type="ECO:0000313" key="7">
    <source>
        <dbReference type="Proteomes" id="UP000028582"/>
    </source>
</evidence>
<organism evidence="6 7">
    <name type="scientific">Phytophthora nicotianae P1976</name>
    <dbReference type="NCBI Taxonomy" id="1317066"/>
    <lineage>
        <taxon>Eukaryota</taxon>
        <taxon>Sar</taxon>
        <taxon>Stramenopiles</taxon>
        <taxon>Oomycota</taxon>
        <taxon>Peronosporomycetes</taxon>
        <taxon>Peronosporales</taxon>
        <taxon>Peronosporaceae</taxon>
        <taxon>Phytophthora</taxon>
    </lineage>
</organism>
<name>A0A080ZVJ8_PHYNI</name>